<dbReference type="AlphaFoldDB" id="A0AA39PF36"/>
<comment type="caution">
    <text evidence="2">The sequence shown here is derived from an EMBL/GenBank/DDBJ whole genome shotgun (WGS) entry which is preliminary data.</text>
</comment>
<feature type="transmembrane region" description="Helical" evidence="1">
    <location>
        <begin position="6"/>
        <end position="26"/>
    </location>
</feature>
<evidence type="ECO:0000313" key="3">
    <source>
        <dbReference type="Proteomes" id="UP001175228"/>
    </source>
</evidence>
<feature type="transmembrane region" description="Helical" evidence="1">
    <location>
        <begin position="76"/>
        <end position="98"/>
    </location>
</feature>
<proteinExistence type="predicted"/>
<gene>
    <name evidence="2" type="ORF">EDD18DRAFT_1112220</name>
</gene>
<feature type="transmembrane region" description="Helical" evidence="1">
    <location>
        <begin position="110"/>
        <end position="137"/>
    </location>
</feature>
<reference evidence="2" key="1">
    <citation type="submission" date="2023-06" db="EMBL/GenBank/DDBJ databases">
        <authorList>
            <consortium name="Lawrence Berkeley National Laboratory"/>
            <person name="Ahrendt S."/>
            <person name="Sahu N."/>
            <person name="Indic B."/>
            <person name="Wong-Bajracharya J."/>
            <person name="Merenyi Z."/>
            <person name="Ke H.-M."/>
            <person name="Monk M."/>
            <person name="Kocsube S."/>
            <person name="Drula E."/>
            <person name="Lipzen A."/>
            <person name="Balint B."/>
            <person name="Henrissat B."/>
            <person name="Andreopoulos B."/>
            <person name="Martin F.M."/>
            <person name="Harder C.B."/>
            <person name="Rigling D."/>
            <person name="Ford K.L."/>
            <person name="Foster G.D."/>
            <person name="Pangilinan J."/>
            <person name="Papanicolaou A."/>
            <person name="Barry K."/>
            <person name="LaButti K."/>
            <person name="Viragh M."/>
            <person name="Koriabine M."/>
            <person name="Yan M."/>
            <person name="Riley R."/>
            <person name="Champramary S."/>
            <person name="Plett K.L."/>
            <person name="Tsai I.J."/>
            <person name="Slot J."/>
            <person name="Sipos G."/>
            <person name="Plett J."/>
            <person name="Nagy L.G."/>
            <person name="Grigoriev I.V."/>
        </authorList>
    </citation>
    <scope>NUCLEOTIDE SEQUENCE</scope>
    <source>
        <strain evidence="2">HWK02</strain>
    </source>
</reference>
<evidence type="ECO:0000313" key="2">
    <source>
        <dbReference type="EMBL" id="KAK0483082.1"/>
    </source>
</evidence>
<keyword evidence="1" id="KW-0812">Transmembrane</keyword>
<dbReference type="Proteomes" id="UP001175228">
    <property type="component" value="Unassembled WGS sequence"/>
</dbReference>
<protein>
    <submittedName>
        <fullName evidence="2">Uncharacterized protein</fullName>
    </submittedName>
</protein>
<keyword evidence="3" id="KW-1185">Reference proteome</keyword>
<name>A0AA39PF36_9AGAR</name>
<keyword evidence="1" id="KW-1133">Transmembrane helix</keyword>
<dbReference type="EMBL" id="JAUEPU010000060">
    <property type="protein sequence ID" value="KAK0483082.1"/>
    <property type="molecule type" value="Genomic_DNA"/>
</dbReference>
<sequence>MAIQVIGYLLHWGLFRTLSIQLYLYYLAFPKDRKFTKYLVYGIYIIEFVQMILVTHDAFAVFGYSFGDWEALISEHYWFIIPIMIGITVSAGQSVYAYQIFILSPHSSSSFVSVIFIHDNVSLNGFVAAIIAGVYMFQAGDITEFNDQRMSISIGLMHSKTNALSPMQHVCLRKIVMVQKMMVVDRE</sequence>
<evidence type="ECO:0000256" key="1">
    <source>
        <dbReference type="SAM" id="Phobius"/>
    </source>
</evidence>
<feature type="transmembrane region" description="Helical" evidence="1">
    <location>
        <begin position="38"/>
        <end position="64"/>
    </location>
</feature>
<organism evidence="2 3">
    <name type="scientific">Armillaria luteobubalina</name>
    <dbReference type="NCBI Taxonomy" id="153913"/>
    <lineage>
        <taxon>Eukaryota</taxon>
        <taxon>Fungi</taxon>
        <taxon>Dikarya</taxon>
        <taxon>Basidiomycota</taxon>
        <taxon>Agaricomycotina</taxon>
        <taxon>Agaricomycetes</taxon>
        <taxon>Agaricomycetidae</taxon>
        <taxon>Agaricales</taxon>
        <taxon>Marasmiineae</taxon>
        <taxon>Physalacriaceae</taxon>
        <taxon>Armillaria</taxon>
    </lineage>
</organism>
<accession>A0AA39PF36</accession>
<keyword evidence="1" id="KW-0472">Membrane</keyword>